<feature type="domain" description="Acetyl-coenzyme A synthetase N-terminal" evidence="9">
    <location>
        <begin position="25"/>
        <end position="80"/>
    </location>
</feature>
<dbReference type="InterPro" id="IPR025110">
    <property type="entry name" value="AMP-bd_C"/>
</dbReference>
<dbReference type="EMBL" id="BAMX01000031">
    <property type="protein sequence ID" value="GAN66856.1"/>
    <property type="molecule type" value="Genomic_DNA"/>
</dbReference>
<dbReference type="Pfam" id="PF16177">
    <property type="entry name" value="ACAS_N"/>
    <property type="match status" value="1"/>
</dbReference>
<dbReference type="EC" id="6.2.1.1" evidence="6"/>
<evidence type="ECO:0000259" key="7">
    <source>
        <dbReference type="Pfam" id="PF00501"/>
    </source>
</evidence>
<dbReference type="STRING" id="1231341.Abor_031_022"/>
<dbReference type="EMBL" id="AP018515">
    <property type="protein sequence ID" value="BBC78777.1"/>
    <property type="molecule type" value="Genomic_DNA"/>
</dbReference>
<keyword evidence="4" id="KW-0067">ATP-binding</keyword>
<dbReference type="AlphaFoldDB" id="A0A2Z5ZEV7"/>
<evidence type="ECO:0000256" key="6">
    <source>
        <dbReference type="NCBIfam" id="TIGR02188"/>
    </source>
</evidence>
<dbReference type="InterPro" id="IPR042099">
    <property type="entry name" value="ANL_N_sf"/>
</dbReference>
<dbReference type="Proteomes" id="UP000032670">
    <property type="component" value="Unassembled WGS sequence"/>
</dbReference>
<dbReference type="NCBIfam" id="NF001208">
    <property type="entry name" value="PRK00174.1"/>
    <property type="match status" value="1"/>
</dbReference>
<dbReference type="KEGG" id="aot:AcetOri_orf00623"/>
<dbReference type="Pfam" id="PF00501">
    <property type="entry name" value="AMP-binding"/>
    <property type="match status" value="1"/>
</dbReference>
<dbReference type="RefSeq" id="WP_084594498.1">
    <property type="nucleotide sequence ID" value="NZ_BAMX01000031.1"/>
</dbReference>
<evidence type="ECO:0000256" key="1">
    <source>
        <dbReference type="ARBA" id="ARBA00006432"/>
    </source>
</evidence>
<evidence type="ECO:0000256" key="2">
    <source>
        <dbReference type="ARBA" id="ARBA00022598"/>
    </source>
</evidence>
<evidence type="ECO:0000256" key="5">
    <source>
        <dbReference type="ARBA" id="ARBA00022990"/>
    </source>
</evidence>
<evidence type="ECO:0000259" key="9">
    <source>
        <dbReference type="Pfam" id="PF16177"/>
    </source>
</evidence>
<accession>A0A0D6NN76</accession>
<dbReference type="Proteomes" id="UP000270034">
    <property type="component" value="Chromosome"/>
</dbReference>
<dbReference type="InterPro" id="IPR032387">
    <property type="entry name" value="ACAS_N"/>
</dbReference>
<name>A0A2Z5ZEV7_9PROT</name>
<dbReference type="Pfam" id="PF13193">
    <property type="entry name" value="AMP-binding_C"/>
    <property type="match status" value="1"/>
</dbReference>
<protein>
    <recommendedName>
        <fullName evidence="6">Acetate--CoA ligase</fullName>
        <ecNumber evidence="6">6.2.1.1</ecNumber>
    </recommendedName>
</protein>
<organism evidence="10 13">
    <name type="scientific">Acetobacter orientalis</name>
    <dbReference type="NCBI Taxonomy" id="146474"/>
    <lineage>
        <taxon>Bacteria</taxon>
        <taxon>Pseudomonadati</taxon>
        <taxon>Pseudomonadota</taxon>
        <taxon>Alphaproteobacteria</taxon>
        <taxon>Acetobacterales</taxon>
        <taxon>Acetobacteraceae</taxon>
        <taxon>Acetobacter</taxon>
    </lineage>
</organism>
<accession>A0A2Z5ZEV7</accession>
<evidence type="ECO:0000256" key="4">
    <source>
        <dbReference type="ARBA" id="ARBA00022840"/>
    </source>
</evidence>
<dbReference type="Gene3D" id="3.40.50.12780">
    <property type="entry name" value="N-terminal domain of ligase-like"/>
    <property type="match status" value="1"/>
</dbReference>
<dbReference type="InterPro" id="IPR045851">
    <property type="entry name" value="AMP-bd_C_sf"/>
</dbReference>
<proteinExistence type="inferred from homology"/>
<comment type="similarity">
    <text evidence="1">Belongs to the ATP-dependent AMP-binding enzyme family.</text>
</comment>
<evidence type="ECO:0000313" key="13">
    <source>
        <dbReference type="Proteomes" id="UP000270034"/>
    </source>
</evidence>
<feature type="domain" description="AMP-binding enzyme C-terminal" evidence="8">
    <location>
        <begin position="531"/>
        <end position="608"/>
    </location>
</feature>
<evidence type="ECO:0000256" key="3">
    <source>
        <dbReference type="ARBA" id="ARBA00022741"/>
    </source>
</evidence>
<dbReference type="GO" id="GO:0003987">
    <property type="term" value="F:acetate-CoA ligase activity"/>
    <property type="evidence" value="ECO:0007669"/>
    <property type="project" value="UniProtKB-UniRule"/>
</dbReference>
<dbReference type="FunFam" id="3.40.50.12780:FF:000001">
    <property type="entry name" value="Acetyl-coenzyme A synthetase"/>
    <property type="match status" value="1"/>
</dbReference>
<dbReference type="InterPro" id="IPR000873">
    <property type="entry name" value="AMP-dep_synth/lig_dom"/>
</dbReference>
<dbReference type="GO" id="GO:0019427">
    <property type="term" value="P:acetyl-CoA biosynthetic process from acetate"/>
    <property type="evidence" value="ECO:0007669"/>
    <property type="project" value="UniProtKB-UniRule"/>
</dbReference>
<sequence>MSHTPSLPASRYQRYATTMSATHLKAMQDHARQNPEEFWLEQARRIHWHCKPSKGFRGSFHGDVSIKWYEDGVLNASVCCIDRHLTTRGDQVALISHREGRPEAEQITYSMLHERVCRLANALTDLGVEKGQRVAICLPMISEAVVAMLACARIGAVHVVLFGGFSAEGIAERLMDSGAVLAITASEAKRGSKTVPFKQTMDEALLKCEQKSTVHSVLVVRTSEAAVPMLPGRDYDYHDFVDTFEPDFVPVVVSAEAPLFMLYTSGSTGKPKAVVHATGGYMVWAAYTMGMVYAQQPGDVLWCTADVAWITGHTSVVYGPLANGGTTMISDSLPNAPHAGRWLDLIDQYKVTMLFTSPTAVRAMMADGDDVVQAHSLATLRLLGVAGEPISSDVWLWYHDVIGRGKCPVVDTWWQTETAGIVLGPVPGAQPLKPGSASTPLPGLELAIANTKGQIQHNATEGSLCIAGSWPGQARTIWRDHDRFCKTYFSMVPGFYFTGDGAKRDEDGYYWITGRMDDVINVAGHRLGTAEVEDALATDHRLLESAAVGIPHPVKGQALIVFAIIRKDATTQPTEAGIKLLVADTLGRYATPETVYLVPDLPRTRSGKIVRRLLRKIASDEIDSLGDLSTLTDQDIVQILCTAVHEKKVEHIMLPSSLPAQQARA</sequence>
<feature type="domain" description="AMP-dependent synthetase/ligase" evidence="7">
    <location>
        <begin position="83"/>
        <end position="470"/>
    </location>
</feature>
<dbReference type="NCBIfam" id="TIGR02188">
    <property type="entry name" value="Ac_CoA_lig_AcsA"/>
    <property type="match status" value="1"/>
</dbReference>
<dbReference type="GO" id="GO:0016208">
    <property type="term" value="F:AMP binding"/>
    <property type="evidence" value="ECO:0007669"/>
    <property type="project" value="InterPro"/>
</dbReference>
<keyword evidence="12" id="KW-1185">Reference proteome</keyword>
<gene>
    <name evidence="11" type="ORF">Abor_031_022</name>
    <name evidence="10" type="ORF">AcetOrient_orf00623</name>
</gene>
<dbReference type="PROSITE" id="PS00455">
    <property type="entry name" value="AMP_BINDING"/>
    <property type="match status" value="1"/>
</dbReference>
<evidence type="ECO:0000313" key="12">
    <source>
        <dbReference type="Proteomes" id="UP000032670"/>
    </source>
</evidence>
<dbReference type="SUPFAM" id="SSF56801">
    <property type="entry name" value="Acetyl-CoA synthetase-like"/>
    <property type="match status" value="1"/>
</dbReference>
<dbReference type="InterPro" id="IPR011904">
    <property type="entry name" value="Ac_CoA_lig"/>
</dbReference>
<dbReference type="GO" id="GO:0005524">
    <property type="term" value="F:ATP binding"/>
    <property type="evidence" value="ECO:0007669"/>
    <property type="project" value="UniProtKB-KW"/>
</dbReference>
<dbReference type="Gene3D" id="3.30.300.30">
    <property type="match status" value="1"/>
</dbReference>
<keyword evidence="5" id="KW-0007">Acetylation</keyword>
<dbReference type="InterPro" id="IPR020845">
    <property type="entry name" value="AMP-binding_CS"/>
</dbReference>
<dbReference type="PANTHER" id="PTHR24095:SF14">
    <property type="entry name" value="ACETYL-COENZYME A SYNTHETASE 1"/>
    <property type="match status" value="1"/>
</dbReference>
<evidence type="ECO:0000259" key="8">
    <source>
        <dbReference type="Pfam" id="PF13193"/>
    </source>
</evidence>
<reference evidence="11 12" key="1">
    <citation type="submission" date="2012-11" db="EMBL/GenBank/DDBJ databases">
        <title>Whole genome sequence of Acetobacter orientalis 21F-2.</title>
        <authorList>
            <person name="Azuma Y."/>
            <person name="Higashiura N."/>
            <person name="Hirakawa H."/>
            <person name="Matsushita K."/>
        </authorList>
    </citation>
    <scope>NUCLEOTIDE SEQUENCE [LARGE SCALE GENOMIC DNA]</scope>
    <source>
        <strain evidence="11 12">21F-2</strain>
    </source>
</reference>
<evidence type="ECO:0000313" key="10">
    <source>
        <dbReference type="EMBL" id="BBC78777.1"/>
    </source>
</evidence>
<keyword evidence="3" id="KW-0547">Nucleotide-binding</keyword>
<dbReference type="GeneID" id="76204998"/>
<keyword evidence="2" id="KW-0436">Ligase</keyword>
<dbReference type="PANTHER" id="PTHR24095">
    <property type="entry name" value="ACETYL-COENZYME A SYNTHETASE"/>
    <property type="match status" value="1"/>
</dbReference>
<evidence type="ECO:0000313" key="11">
    <source>
        <dbReference type="EMBL" id="GAN66856.1"/>
    </source>
</evidence>
<reference evidence="10 13" key="2">
    <citation type="submission" date="2018-02" db="EMBL/GenBank/DDBJ databases">
        <title>Acetobacter orientalis genome.</title>
        <authorList>
            <person name="Nakashima N."/>
            <person name="Tamura T."/>
        </authorList>
    </citation>
    <scope>NUCLEOTIDE SEQUENCE [LARGE SCALE GENOMIC DNA]</scope>
    <source>
        <strain evidence="10 13">FAN1</strain>
    </source>
</reference>